<dbReference type="EMBL" id="JACHXX010000012">
    <property type="protein sequence ID" value="MBB3165748.1"/>
    <property type="molecule type" value="Genomic_DNA"/>
</dbReference>
<dbReference type="InterPro" id="IPR013078">
    <property type="entry name" value="His_Pase_superF_clade-1"/>
</dbReference>
<gene>
    <name evidence="1" type="ORF">FHS25_006260</name>
</gene>
<evidence type="ECO:0000313" key="1">
    <source>
        <dbReference type="EMBL" id="MBB3165748.1"/>
    </source>
</evidence>
<dbReference type="InterPro" id="IPR029033">
    <property type="entry name" value="His_PPase_superfam"/>
</dbReference>
<proteinExistence type="predicted"/>
<evidence type="ECO:0000313" key="2">
    <source>
        <dbReference type="Proteomes" id="UP000542811"/>
    </source>
</evidence>
<dbReference type="RefSeq" id="WP_158081423.1">
    <property type="nucleotide sequence ID" value="NZ_JACHXX010000012.1"/>
</dbReference>
<organism evidence="1 2">
    <name type="scientific">Rhizobium laguerreae</name>
    <dbReference type="NCBI Taxonomy" id="1076926"/>
    <lineage>
        <taxon>Bacteria</taxon>
        <taxon>Pseudomonadati</taxon>
        <taxon>Pseudomonadota</taxon>
        <taxon>Alphaproteobacteria</taxon>
        <taxon>Hyphomicrobiales</taxon>
        <taxon>Rhizobiaceae</taxon>
        <taxon>Rhizobium/Agrobacterium group</taxon>
        <taxon>Rhizobium</taxon>
    </lineage>
</organism>
<reference evidence="1 2" key="1">
    <citation type="submission" date="2020-08" db="EMBL/GenBank/DDBJ databases">
        <title>Genomic Encyclopedia of Type Strains, Phase III (KMG-III): the genomes of soil and plant-associated and newly described type strains.</title>
        <authorList>
            <person name="Whitman W."/>
        </authorList>
    </citation>
    <scope>NUCLEOTIDE SEQUENCE [LARGE SCALE GENOMIC DNA]</scope>
    <source>
        <strain evidence="1 2">CECT 8280</strain>
    </source>
</reference>
<name>A0ABR6GHI3_9HYPH</name>
<accession>A0ABR6GHI3</accession>
<dbReference type="SUPFAM" id="SSF53254">
    <property type="entry name" value="Phosphoglycerate mutase-like"/>
    <property type="match status" value="1"/>
</dbReference>
<sequence>MRKFVLIRHAAPEIRPELSSRHWGPSEEGKLAASALGLRLMRFGLGELVASPEPKALSTANTIGGHLGLPVRVDDRLREHSRSAVGFLSKPNFENGICQIFSHPGEIVFGDESADMVFSRIAGAVADAEASNQGSVGFVTHGTAMTIYLSRVTGMDPMEFWRSLAMPLAVVLQDRSIVESIK</sequence>
<dbReference type="Gene3D" id="3.40.50.1240">
    <property type="entry name" value="Phosphoglycerate mutase-like"/>
    <property type="match status" value="1"/>
</dbReference>
<dbReference type="Proteomes" id="UP000542811">
    <property type="component" value="Unassembled WGS sequence"/>
</dbReference>
<dbReference type="Pfam" id="PF00300">
    <property type="entry name" value="His_Phos_1"/>
    <property type="match status" value="1"/>
</dbReference>
<comment type="caution">
    <text evidence="1">The sequence shown here is derived from an EMBL/GenBank/DDBJ whole genome shotgun (WGS) entry which is preliminary data.</text>
</comment>
<protein>
    <submittedName>
        <fullName evidence="1">Broad specificity phosphatase PhoE</fullName>
    </submittedName>
</protein>
<keyword evidence="2" id="KW-1185">Reference proteome</keyword>